<dbReference type="STRING" id="1654360.EA58_07315"/>
<dbReference type="InterPro" id="IPR000182">
    <property type="entry name" value="GNAT_dom"/>
</dbReference>
<proteinExistence type="predicted"/>
<keyword evidence="3" id="KW-1185">Reference proteome</keyword>
<dbReference type="InterPro" id="IPR016181">
    <property type="entry name" value="Acyl_CoA_acyltransferase"/>
</dbReference>
<reference evidence="2 3" key="1">
    <citation type="submission" date="2014-04" db="EMBL/GenBank/DDBJ databases">
        <title>Draft genome sequence of Photobacterium halotolerans S2753: a solonamide, ngercheumicin and holomycin producer.</title>
        <authorList>
            <person name="Machado H.R."/>
            <person name="Gram L."/>
        </authorList>
    </citation>
    <scope>NUCLEOTIDE SEQUENCE [LARGE SCALE GENOMIC DNA]</scope>
    <source>
        <strain evidence="2 3">S2753</strain>
    </source>
</reference>
<keyword evidence="2" id="KW-0808">Transferase</keyword>
<dbReference type="EMBL" id="JMIB01000010">
    <property type="protein sequence ID" value="KDM92292.1"/>
    <property type="molecule type" value="Genomic_DNA"/>
</dbReference>
<dbReference type="Proteomes" id="UP000027192">
    <property type="component" value="Unassembled WGS sequence"/>
</dbReference>
<dbReference type="Pfam" id="PF13302">
    <property type="entry name" value="Acetyltransf_3"/>
    <property type="match status" value="1"/>
</dbReference>
<dbReference type="RefSeq" id="WP_200872165.1">
    <property type="nucleotide sequence ID" value="NZ_JAGSGC010000012.1"/>
</dbReference>
<dbReference type="PROSITE" id="PS51186">
    <property type="entry name" value="GNAT"/>
    <property type="match status" value="1"/>
</dbReference>
<dbReference type="AlphaFoldDB" id="A0A066RX86"/>
<dbReference type="GO" id="GO:0016747">
    <property type="term" value="F:acyltransferase activity, transferring groups other than amino-acyl groups"/>
    <property type="evidence" value="ECO:0007669"/>
    <property type="project" value="InterPro"/>
</dbReference>
<evidence type="ECO:0000313" key="2">
    <source>
        <dbReference type="EMBL" id="KDM92292.1"/>
    </source>
</evidence>
<name>A0A066RX86_9GAMM</name>
<evidence type="ECO:0000313" key="3">
    <source>
        <dbReference type="Proteomes" id="UP000027192"/>
    </source>
</evidence>
<dbReference type="PANTHER" id="PTHR43792:SF1">
    <property type="entry name" value="N-ACETYLTRANSFERASE DOMAIN-CONTAINING PROTEIN"/>
    <property type="match status" value="1"/>
</dbReference>
<dbReference type="InterPro" id="IPR051531">
    <property type="entry name" value="N-acetyltransferase"/>
</dbReference>
<dbReference type="Gene3D" id="3.40.630.30">
    <property type="match status" value="1"/>
</dbReference>
<gene>
    <name evidence="2" type="ORF">EA58_07315</name>
</gene>
<protein>
    <submittedName>
        <fullName evidence="2">GCN5 family acetyltransferase</fullName>
    </submittedName>
</protein>
<comment type="caution">
    <text evidence="2">The sequence shown here is derived from an EMBL/GenBank/DDBJ whole genome shotgun (WGS) entry which is preliminary data.</text>
</comment>
<organism evidence="2 3">
    <name type="scientific">Photobacterium galatheae</name>
    <dbReference type="NCBI Taxonomy" id="1654360"/>
    <lineage>
        <taxon>Bacteria</taxon>
        <taxon>Pseudomonadati</taxon>
        <taxon>Pseudomonadota</taxon>
        <taxon>Gammaproteobacteria</taxon>
        <taxon>Vibrionales</taxon>
        <taxon>Vibrionaceae</taxon>
        <taxon>Photobacterium</taxon>
    </lineage>
</organism>
<evidence type="ECO:0000259" key="1">
    <source>
        <dbReference type="PROSITE" id="PS51186"/>
    </source>
</evidence>
<dbReference type="PANTHER" id="PTHR43792">
    <property type="entry name" value="GNAT FAMILY, PUTATIVE (AFU_ORTHOLOGUE AFUA_3G00765)-RELATED-RELATED"/>
    <property type="match status" value="1"/>
</dbReference>
<accession>A0A066RX86</accession>
<dbReference type="SUPFAM" id="SSF55729">
    <property type="entry name" value="Acyl-CoA N-acyltransferases (Nat)"/>
    <property type="match status" value="1"/>
</dbReference>
<feature type="domain" description="N-acetyltransferase" evidence="1">
    <location>
        <begin position="8"/>
        <end position="176"/>
    </location>
</feature>
<sequence>MELQTPRLIIRPWKAADLVPFAAMSADPAVMRYFPSTLTEEESQQAADRAQSLIEEKGWGFWAVELKETGAFIGFVGLHYQDSEIPNAPFIEIGWRLASEYWGRGLAPEAAERALQFAFDELNASDVYAFTALPNQPSQRVMQKLGMTDCQQNFLHPKLPADHPLAEHCLYRISRTEWLVSS</sequence>